<dbReference type="SMART" id="SM00128">
    <property type="entry name" value="IPPc"/>
    <property type="match status" value="1"/>
</dbReference>
<feature type="compositionally biased region" description="Low complexity" evidence="1">
    <location>
        <begin position="311"/>
        <end position="322"/>
    </location>
</feature>
<comment type="caution">
    <text evidence="3">The sequence shown here is derived from an EMBL/GenBank/DDBJ whole genome shotgun (WGS) entry which is preliminary data.</text>
</comment>
<dbReference type="PANTHER" id="PTHR11200:SF240">
    <property type="entry name" value="INOSITOL POLYPHOSPHATE 5-PHOSPHATASE C9G1.10C-RELATED"/>
    <property type="match status" value="1"/>
</dbReference>
<evidence type="ECO:0000256" key="1">
    <source>
        <dbReference type="SAM" id="MobiDB-lite"/>
    </source>
</evidence>
<dbReference type="EMBL" id="JARTCD010000013">
    <property type="protein sequence ID" value="KAJ8660373.1"/>
    <property type="molecule type" value="Genomic_DNA"/>
</dbReference>
<dbReference type="AlphaFoldDB" id="A0AAD7V862"/>
<protein>
    <recommendedName>
        <fullName evidence="2">Inositol polyphosphate-related phosphatase domain-containing protein</fullName>
    </recommendedName>
</protein>
<dbReference type="RefSeq" id="XP_058345286.1">
    <property type="nucleotide sequence ID" value="XM_058483897.1"/>
</dbReference>
<dbReference type="GeneID" id="83211243"/>
<feature type="region of interest" description="Disordered" evidence="1">
    <location>
        <begin position="1"/>
        <end position="265"/>
    </location>
</feature>
<feature type="compositionally biased region" description="Low complexity" evidence="1">
    <location>
        <begin position="70"/>
        <end position="80"/>
    </location>
</feature>
<sequence length="1083" mass="122557">MTTEDDPQPVSFQELKKRWAQQQEATRPPDQSSPPPPAAVKPASKSPPPAPQQQHPMVVSSYVDPPLQNSRPSVTTTTRPRIPPKPPVRAATTSHGEAPAAVSMLTHQFGHLTTRPSRQDVSSSTQQASSSQDPFCDNSEEEEEEAQDSSDSGISLTSSGNEQQQQQQQPSPQQPPQQPPPPPRQSSLHLFHARTPPPPPPPSKKYHSAARIPSSNHSNNNNNKSCTDSNVSISPPSLPPRPTLYSRSQPEPAPVLPPRPSTSTLARSHTIAAAGIGGYHHHHHHQHHMQAPPIPTSSSQPSEDDNRLRRSQSTRATSARKAIQMQQVNGVYPDFNNASRKKPFIRRERKIHTGHRGTIRAVAACGRYLATGAHETRLWNTDLNQHLYSIDSAAPNDNADKIYALAFAPTPLPKDEGAFLWVGLKEGELMIIDTSLGRIVTRPQSRHDQTITAIMRYRNTEIWTLDEGGTLCIWDAHSIGLRDQRTVTPRTTATLLTRERHLWMSSGRTIEVYRDGMEEHEIPRVRIPNDLGNITQFATVPYHVGKVVAAHDNGKASVWDANTLERLEVITVSMYGITSMVAVGEHHVWMGYNTGMIYVYDTRPVRWTVVKMWKAHDSAIVKLVVEDIGMAIGDETTQVVSVDSHGYMSLWDGLLPEYWKDQKMQMYQGDFCRERDTRVLICSWNIDANKPEKLTASDDKLVREWLRGMQDPDIIVVGIQEIVDLESKKQTARSLFASRKKIESLQEADELLTHRYTLWHDHLVQVIRDNYKHADYTVIKTDQLVGLFSCIFVKSSELRRVSNVESAVVKTGMKVMNKSLHGNKGGIAIRFQLDDASLCFVNCHLAAGQSHTQQRNADAEGILQSADFRARDDDNGVFSNGGDGSMILDHEHCFLSGDLNYRINMNRDKVIDCIQNMERDEALAYLQKEDQLLKQRIVNPLFKLLLFQESRIDFLPTYKYDPGTDYYDRSEKKRVPAWCDRILYRSKNAENLFYRRHEVLASDHRPISGGFRVRVKQIDRSKEREVAFRIEEAWYEHYLQLVQERKVTFLTDYGLFDAHEAKSRLQATDWDVGRAIEQALYSK</sequence>
<feature type="domain" description="Inositol polyphosphate-related phosphatase" evidence="2">
    <location>
        <begin position="675"/>
        <end position="1019"/>
    </location>
</feature>
<dbReference type="Gene3D" id="2.130.10.10">
    <property type="entry name" value="YVTN repeat-like/Quinoprotein amine dehydrogenase"/>
    <property type="match status" value="1"/>
</dbReference>
<dbReference type="Proteomes" id="UP001234581">
    <property type="component" value="Unassembled WGS sequence"/>
</dbReference>
<feature type="compositionally biased region" description="Low complexity" evidence="1">
    <location>
        <begin position="149"/>
        <end position="171"/>
    </location>
</feature>
<feature type="compositionally biased region" description="Acidic residues" evidence="1">
    <location>
        <begin position="138"/>
        <end position="148"/>
    </location>
</feature>
<feature type="compositionally biased region" description="Pro residues" evidence="1">
    <location>
        <begin position="31"/>
        <end position="51"/>
    </location>
</feature>
<dbReference type="InterPro" id="IPR015943">
    <property type="entry name" value="WD40/YVTN_repeat-like_dom_sf"/>
</dbReference>
<gene>
    <name evidence="3" type="ORF">O0I10_003830</name>
</gene>
<evidence type="ECO:0000313" key="3">
    <source>
        <dbReference type="EMBL" id="KAJ8660373.1"/>
    </source>
</evidence>
<organism evidence="3 4">
    <name type="scientific">Lichtheimia ornata</name>
    <dbReference type="NCBI Taxonomy" id="688661"/>
    <lineage>
        <taxon>Eukaryota</taxon>
        <taxon>Fungi</taxon>
        <taxon>Fungi incertae sedis</taxon>
        <taxon>Mucoromycota</taxon>
        <taxon>Mucoromycotina</taxon>
        <taxon>Mucoromycetes</taxon>
        <taxon>Mucorales</taxon>
        <taxon>Lichtheimiaceae</taxon>
        <taxon>Lichtheimia</taxon>
    </lineage>
</organism>
<dbReference type="Pfam" id="PF22669">
    <property type="entry name" value="Exo_endo_phos2"/>
    <property type="match status" value="1"/>
</dbReference>
<dbReference type="InterPro" id="IPR046985">
    <property type="entry name" value="IP5"/>
</dbReference>
<evidence type="ECO:0000313" key="4">
    <source>
        <dbReference type="Proteomes" id="UP001234581"/>
    </source>
</evidence>
<dbReference type="GO" id="GO:0004439">
    <property type="term" value="F:phosphatidylinositol-4,5-bisphosphate 5-phosphatase activity"/>
    <property type="evidence" value="ECO:0007669"/>
    <property type="project" value="TreeGrafter"/>
</dbReference>
<dbReference type="SUPFAM" id="SSF56219">
    <property type="entry name" value="DNase I-like"/>
    <property type="match status" value="1"/>
</dbReference>
<accession>A0AAD7V862</accession>
<dbReference type="PANTHER" id="PTHR11200">
    <property type="entry name" value="INOSITOL 5-PHOSPHATASE"/>
    <property type="match status" value="1"/>
</dbReference>
<evidence type="ECO:0000259" key="2">
    <source>
        <dbReference type="SMART" id="SM00128"/>
    </source>
</evidence>
<dbReference type="SUPFAM" id="SSF50978">
    <property type="entry name" value="WD40 repeat-like"/>
    <property type="match status" value="1"/>
</dbReference>
<name>A0AAD7V862_9FUNG</name>
<dbReference type="Gene3D" id="3.60.10.10">
    <property type="entry name" value="Endonuclease/exonuclease/phosphatase"/>
    <property type="match status" value="1"/>
</dbReference>
<feature type="region of interest" description="Disordered" evidence="1">
    <location>
        <begin position="279"/>
        <end position="322"/>
    </location>
</feature>
<feature type="compositionally biased region" description="Basic residues" evidence="1">
    <location>
        <begin position="279"/>
        <end position="288"/>
    </location>
</feature>
<dbReference type="InterPro" id="IPR036691">
    <property type="entry name" value="Endo/exonu/phosph_ase_sf"/>
</dbReference>
<feature type="compositionally biased region" description="Pro residues" evidence="1">
    <location>
        <begin position="172"/>
        <end position="184"/>
    </location>
</feature>
<feature type="compositionally biased region" description="Low complexity" evidence="1">
    <location>
        <begin position="122"/>
        <end position="132"/>
    </location>
</feature>
<dbReference type="GO" id="GO:0046856">
    <property type="term" value="P:phosphatidylinositol dephosphorylation"/>
    <property type="evidence" value="ECO:0007669"/>
    <property type="project" value="InterPro"/>
</dbReference>
<dbReference type="InterPro" id="IPR000300">
    <property type="entry name" value="IPPc"/>
</dbReference>
<dbReference type="InterPro" id="IPR036322">
    <property type="entry name" value="WD40_repeat_dom_sf"/>
</dbReference>
<reference evidence="3 4" key="1">
    <citation type="submission" date="2023-03" db="EMBL/GenBank/DDBJ databases">
        <title>Genome sequence of Lichtheimia ornata CBS 291.66.</title>
        <authorList>
            <person name="Mohabir J.T."/>
            <person name="Shea T.P."/>
            <person name="Kurbessoian T."/>
            <person name="Berby B."/>
            <person name="Fontaine J."/>
            <person name="Livny J."/>
            <person name="Gnirke A."/>
            <person name="Stajich J.E."/>
            <person name="Cuomo C.A."/>
        </authorList>
    </citation>
    <scope>NUCLEOTIDE SEQUENCE [LARGE SCALE GENOMIC DNA]</scope>
    <source>
        <strain evidence="3">CBS 291.66</strain>
    </source>
</reference>
<feature type="compositionally biased region" description="Low complexity" evidence="1">
    <location>
        <begin position="214"/>
        <end position="230"/>
    </location>
</feature>
<proteinExistence type="predicted"/>
<feature type="compositionally biased region" description="Pro residues" evidence="1">
    <location>
        <begin position="251"/>
        <end position="260"/>
    </location>
</feature>
<keyword evidence="4" id="KW-1185">Reference proteome</keyword>